<sequence length="56" mass="6767">MDSIVKPLTELPQYCRKNIHPHRCQECDRVCHIRLHNKNYRLQFDSLPSYPCRESP</sequence>
<accession>A0A5P8W586</accession>
<gene>
    <name evidence="1" type="ORF">GXM_05264</name>
</gene>
<keyword evidence="2" id="KW-1185">Reference proteome</keyword>
<proteinExistence type="predicted"/>
<evidence type="ECO:0000313" key="1">
    <source>
        <dbReference type="EMBL" id="QFS47772.1"/>
    </source>
</evidence>
<dbReference type="KEGG" id="nsh:GXM_05264"/>
<organism evidence="1 2">
    <name type="scientific">Nostoc sphaeroides CCNUC1</name>
    <dbReference type="NCBI Taxonomy" id="2653204"/>
    <lineage>
        <taxon>Bacteria</taxon>
        <taxon>Bacillati</taxon>
        <taxon>Cyanobacteriota</taxon>
        <taxon>Cyanophyceae</taxon>
        <taxon>Nostocales</taxon>
        <taxon>Nostocaceae</taxon>
        <taxon>Nostoc</taxon>
    </lineage>
</organism>
<dbReference type="AlphaFoldDB" id="A0A5P8W586"/>
<reference evidence="1 2" key="1">
    <citation type="submission" date="2019-10" db="EMBL/GenBank/DDBJ databases">
        <title>Genomic and transcriptomic insights into the perfect genentic adaptation of a filamentous nitrogen-fixing cyanobacterium to rice fields.</title>
        <authorList>
            <person name="Chen Z."/>
        </authorList>
    </citation>
    <scope>NUCLEOTIDE SEQUENCE [LARGE SCALE GENOMIC DNA]</scope>
    <source>
        <strain evidence="1">CCNUC1</strain>
    </source>
</reference>
<protein>
    <submittedName>
        <fullName evidence="1">Uncharacterized protein</fullName>
    </submittedName>
</protein>
<evidence type="ECO:0000313" key="2">
    <source>
        <dbReference type="Proteomes" id="UP000326678"/>
    </source>
</evidence>
<dbReference type="EMBL" id="CP045226">
    <property type="protein sequence ID" value="QFS47772.1"/>
    <property type="molecule type" value="Genomic_DNA"/>
</dbReference>
<name>A0A5P8W586_9NOSO</name>
<dbReference type="Proteomes" id="UP000326678">
    <property type="component" value="Chromosome Gxm1"/>
</dbReference>